<organism evidence="1">
    <name type="scientific">freshwater metagenome</name>
    <dbReference type="NCBI Taxonomy" id="449393"/>
    <lineage>
        <taxon>unclassified sequences</taxon>
        <taxon>metagenomes</taxon>
        <taxon>ecological metagenomes</taxon>
    </lineage>
</organism>
<name>A0A6J6KRM5_9ZZZZ</name>
<proteinExistence type="predicted"/>
<accession>A0A6J6KRM5</accession>
<evidence type="ECO:0000313" key="1">
    <source>
        <dbReference type="EMBL" id="CAB4651143.1"/>
    </source>
</evidence>
<gene>
    <name evidence="1" type="ORF">UFOPK2243_00503</name>
</gene>
<dbReference type="AlphaFoldDB" id="A0A6J6KRM5"/>
<protein>
    <submittedName>
        <fullName evidence="1">Unannotated protein</fullName>
    </submittedName>
</protein>
<sequence length="184" mass="20360">MNLKTCLDCKSEYTDQDAKHFGHCPKCDSKFYTVGTINDPGFSSRTPSEIDEANRIKLYTPTKTAAEIAEDERVKYEKSIGPENVKKFKNRLKLELEEIAYQEWRAMQPEWKHQVARVESNPKAQPNINGLASSQAAATALGVFVGTTAIRAQIAELNENLDEASGGDSGDSEGGFMDSLGDFF</sequence>
<reference evidence="1" key="1">
    <citation type="submission" date="2020-05" db="EMBL/GenBank/DDBJ databases">
        <authorList>
            <person name="Chiriac C."/>
            <person name="Salcher M."/>
            <person name="Ghai R."/>
            <person name="Kavagutti S V."/>
        </authorList>
    </citation>
    <scope>NUCLEOTIDE SEQUENCE</scope>
</reference>
<dbReference type="EMBL" id="CAEZWL010000008">
    <property type="protein sequence ID" value="CAB4651143.1"/>
    <property type="molecule type" value="Genomic_DNA"/>
</dbReference>